<evidence type="ECO:0000313" key="1">
    <source>
        <dbReference type="EMBL" id="OLR19583.1"/>
    </source>
</evidence>
<organism evidence="1 2">
    <name type="scientific">Enterobacter kobei</name>
    <dbReference type="NCBI Taxonomy" id="208224"/>
    <lineage>
        <taxon>Bacteria</taxon>
        <taxon>Pseudomonadati</taxon>
        <taxon>Pseudomonadota</taxon>
        <taxon>Gammaproteobacteria</taxon>
        <taxon>Enterobacterales</taxon>
        <taxon>Enterobacteriaceae</taxon>
        <taxon>Enterobacter</taxon>
        <taxon>Enterobacter cloacae complex</taxon>
    </lineage>
</organism>
<dbReference type="EMBL" id="MKXD01000002">
    <property type="protein sequence ID" value="OLR19583.1"/>
    <property type="molecule type" value="Genomic_DNA"/>
</dbReference>
<comment type="caution">
    <text evidence="1">The sequence shown here is derived from an EMBL/GenBank/DDBJ whole genome shotgun (WGS) entry which is preliminary data.</text>
</comment>
<proteinExistence type="predicted"/>
<protein>
    <submittedName>
        <fullName evidence="1">Topoisomerase II</fullName>
    </submittedName>
</protein>
<name>A0ACC8S7V8_9ENTR</name>
<sequence>MKLSRIVIPLVVVVVATVVGFFIGARPTHSGLTDEQQFDAAMSQFPSFMVLKEQEPAYWSTLRTRALTMQKEGKTEQQIIDVIQPEILQIQISRLQSAPDDQVVRYMKVNMEQTAAIQKVSDDDCYRFLFPTVKGGINPMRVLPKEMLTYRATVDAEMMRSAYGAGKHTATPQEQERAQQDLQPVAEKLMQKYGADVAILSEPQKGVGKEKLTCDMVEELWSNVLALPADKAAGIVRFMMAQ</sequence>
<keyword evidence="2" id="KW-1185">Reference proteome</keyword>
<reference evidence="1" key="1">
    <citation type="submission" date="2016-10" db="EMBL/GenBank/DDBJ databases">
        <authorList>
            <person name="Wang S."/>
            <person name="Zhu B."/>
        </authorList>
    </citation>
    <scope>NUCLEOTIDE SEQUENCE</scope>
    <source>
        <strain evidence="1">JCM 8580</strain>
    </source>
</reference>
<accession>A0ACC8S7V8</accession>
<evidence type="ECO:0000313" key="2">
    <source>
        <dbReference type="Proteomes" id="UP000187000"/>
    </source>
</evidence>
<dbReference type="Proteomes" id="UP000187000">
    <property type="component" value="Unassembled WGS sequence"/>
</dbReference>
<gene>
    <name evidence="1" type="ORF">BH713_02500</name>
</gene>